<protein>
    <submittedName>
        <fullName evidence="2">Uncharacterized protein</fullName>
    </submittedName>
</protein>
<organism evidence="2 3">
    <name type="scientific">Amanita thiersii Skay4041</name>
    <dbReference type="NCBI Taxonomy" id="703135"/>
    <lineage>
        <taxon>Eukaryota</taxon>
        <taxon>Fungi</taxon>
        <taxon>Dikarya</taxon>
        <taxon>Basidiomycota</taxon>
        <taxon>Agaricomycotina</taxon>
        <taxon>Agaricomycetes</taxon>
        <taxon>Agaricomycetidae</taxon>
        <taxon>Agaricales</taxon>
        <taxon>Pluteineae</taxon>
        <taxon>Amanitaceae</taxon>
        <taxon>Amanita</taxon>
    </lineage>
</organism>
<evidence type="ECO:0000313" key="2">
    <source>
        <dbReference type="EMBL" id="PFH45948.1"/>
    </source>
</evidence>
<feature type="transmembrane region" description="Helical" evidence="1">
    <location>
        <begin position="230"/>
        <end position="253"/>
    </location>
</feature>
<reference evidence="2 3" key="1">
    <citation type="submission" date="2014-02" db="EMBL/GenBank/DDBJ databases">
        <title>Transposable element dynamics among asymbiotic and ectomycorrhizal Amanita fungi.</title>
        <authorList>
            <consortium name="DOE Joint Genome Institute"/>
            <person name="Hess J."/>
            <person name="Skrede I."/>
            <person name="Wolfe B."/>
            <person name="LaButti K."/>
            <person name="Ohm R.A."/>
            <person name="Grigoriev I.V."/>
            <person name="Pringle A."/>
        </authorList>
    </citation>
    <scope>NUCLEOTIDE SEQUENCE [LARGE SCALE GENOMIC DNA]</scope>
    <source>
        <strain evidence="2 3">SKay4041</strain>
    </source>
</reference>
<accession>A0A2A9N886</accession>
<dbReference type="STRING" id="703135.A0A2A9N886"/>
<feature type="transmembrane region" description="Helical" evidence="1">
    <location>
        <begin position="188"/>
        <end position="209"/>
    </location>
</feature>
<dbReference type="AlphaFoldDB" id="A0A2A9N886"/>
<keyword evidence="1" id="KW-0472">Membrane</keyword>
<feature type="transmembrane region" description="Helical" evidence="1">
    <location>
        <begin position="259"/>
        <end position="281"/>
    </location>
</feature>
<dbReference type="OrthoDB" id="2751465at2759"/>
<name>A0A2A9N886_9AGAR</name>
<evidence type="ECO:0000256" key="1">
    <source>
        <dbReference type="SAM" id="Phobius"/>
    </source>
</evidence>
<keyword evidence="1" id="KW-0812">Transmembrane</keyword>
<gene>
    <name evidence="2" type="ORF">AMATHDRAFT_43879</name>
</gene>
<keyword evidence="1" id="KW-1133">Transmembrane helix</keyword>
<proteinExistence type="predicted"/>
<sequence length="371" mass="41154">MAVLNISRSQIVGLSMESLTYGMYCILFLACMSVFWTRYSGGQPISYSFFWSSIVLYLLITAHLVMDIVRTMQAFGQNSVADADNYYLQFQSTLSVVKTSINIVVTWIFDALMVSSASDSDLVGFFIHTGQLYRCFVVWNKRWSIITLPILLLLADIGSGISLVIVLAHPEDGASVFEGSQAKTVKSFFAMTFITNGLCAGLIAYKLWVTQRELADSLRDSQKRPISLNRIWIIILESGSIYWVTLVLTLAVYESQAGYASLIFLDITSPITGMVFALIIVRVSIGFKPDGTRGELASSILFASQAHARSRGVVNMNETFSLSGPTPRSLVSRPPIRTTDSDLTDDFQHTNEHVKGSDMQMTFVNNSNCDH</sequence>
<dbReference type="Proteomes" id="UP000242287">
    <property type="component" value="Unassembled WGS sequence"/>
</dbReference>
<feature type="transmembrane region" description="Helical" evidence="1">
    <location>
        <begin position="45"/>
        <end position="65"/>
    </location>
</feature>
<feature type="transmembrane region" description="Helical" evidence="1">
    <location>
        <begin position="21"/>
        <end position="39"/>
    </location>
</feature>
<keyword evidence="3" id="KW-1185">Reference proteome</keyword>
<feature type="transmembrane region" description="Helical" evidence="1">
    <location>
        <begin position="143"/>
        <end position="168"/>
    </location>
</feature>
<dbReference type="EMBL" id="KZ302262">
    <property type="protein sequence ID" value="PFH45948.1"/>
    <property type="molecule type" value="Genomic_DNA"/>
</dbReference>
<evidence type="ECO:0000313" key="3">
    <source>
        <dbReference type="Proteomes" id="UP000242287"/>
    </source>
</evidence>